<reference evidence="2" key="1">
    <citation type="journal article" date="2015" name="BMC Genomics">
        <title>Draft genome of a commonly misdiagnosed multidrug resistant pathogen Candida auris.</title>
        <authorList>
            <person name="Chatterjee S."/>
            <person name="Alampalli S.V."/>
            <person name="Nageshan R.K."/>
            <person name="Chettiar S.T."/>
            <person name="Joshi S."/>
            <person name="Tatu U.S."/>
        </authorList>
    </citation>
    <scope>NUCLEOTIDE SEQUENCE [LARGE SCALE GENOMIC DNA]</scope>
    <source>
        <strain evidence="2">6684</strain>
    </source>
</reference>
<name>A0A0L0P2Q0_CANAR</name>
<protein>
    <submittedName>
        <fullName evidence="1">Uncharacterized protein</fullName>
    </submittedName>
</protein>
<evidence type="ECO:0000313" key="2">
    <source>
        <dbReference type="Proteomes" id="UP000037122"/>
    </source>
</evidence>
<proteinExistence type="predicted"/>
<dbReference type="EMBL" id="LGST01000019">
    <property type="protein sequence ID" value="KNE00311.1"/>
    <property type="molecule type" value="Genomic_DNA"/>
</dbReference>
<dbReference type="VEuPathDB" id="FungiDB:QG37_02861"/>
<accession>A0A0L0P2Q0</accession>
<gene>
    <name evidence="1" type="ORF">QG37_02861</name>
</gene>
<dbReference type="Proteomes" id="UP000037122">
    <property type="component" value="Unassembled WGS sequence"/>
</dbReference>
<comment type="caution">
    <text evidence="1">The sequence shown here is derived from an EMBL/GenBank/DDBJ whole genome shotgun (WGS) entry which is preliminary data.</text>
</comment>
<sequence>MRWETFVGLFWGEKDSGEMGVFIQPQVPPDEEALGIFANTRGMHIGQAGGANVPLERPHAVEAPQMRVLQTASLKALKGAQVRGFCAEMQPL</sequence>
<organism evidence="1 2">
    <name type="scientific">Candidozyma auris</name>
    <name type="common">Yeast</name>
    <name type="synonym">Candida auris</name>
    <dbReference type="NCBI Taxonomy" id="498019"/>
    <lineage>
        <taxon>Eukaryota</taxon>
        <taxon>Fungi</taxon>
        <taxon>Dikarya</taxon>
        <taxon>Ascomycota</taxon>
        <taxon>Saccharomycotina</taxon>
        <taxon>Pichiomycetes</taxon>
        <taxon>Metschnikowiaceae</taxon>
        <taxon>Candidozyma</taxon>
    </lineage>
</organism>
<evidence type="ECO:0000313" key="1">
    <source>
        <dbReference type="EMBL" id="KNE00311.1"/>
    </source>
</evidence>
<dbReference type="AlphaFoldDB" id="A0A0L0P2Q0"/>